<sequence>MVSTTQYLADALNRVERLAEVITLLEPSRASTLASPASVTAKPLIHLYPSTPYVCVCVLRTPCQISPCALV</sequence>
<evidence type="ECO:0000313" key="1">
    <source>
        <dbReference type="EMBL" id="PFH55419.1"/>
    </source>
</evidence>
<comment type="caution">
    <text evidence="1">The sequence shown here is derived from an EMBL/GenBank/DDBJ whole genome shotgun (WGS) entry which is preliminary data.</text>
</comment>
<proteinExistence type="predicted"/>
<gene>
    <name evidence="1" type="ORF">XA68_18350</name>
</gene>
<dbReference type="AlphaFoldDB" id="A0A2A9P1I6"/>
<protein>
    <submittedName>
        <fullName evidence="1">Uncharacterized protein</fullName>
    </submittedName>
</protein>
<keyword evidence="2" id="KW-1185">Reference proteome</keyword>
<dbReference type="Proteomes" id="UP000037136">
    <property type="component" value="Unassembled WGS sequence"/>
</dbReference>
<accession>A0A2A9P1I6</accession>
<reference evidence="1 2" key="2">
    <citation type="journal article" date="2017" name="Sci. Rep.">
        <title>Ant-infecting Ophiocordyceps genomes reveal a high diversity of potential behavioral manipulation genes and a possible major role for enterotoxins.</title>
        <authorList>
            <person name="de Bekker C."/>
            <person name="Ohm R.A."/>
            <person name="Evans H.C."/>
            <person name="Brachmann A."/>
            <person name="Hughes D.P."/>
        </authorList>
    </citation>
    <scope>NUCLEOTIDE SEQUENCE [LARGE SCALE GENOMIC DNA]</scope>
    <source>
        <strain evidence="1 2">SC16a</strain>
    </source>
</reference>
<dbReference type="EMBL" id="LAZP02000929">
    <property type="protein sequence ID" value="PFH55419.1"/>
    <property type="molecule type" value="Genomic_DNA"/>
</dbReference>
<name>A0A2A9P1I6_OPHUN</name>
<reference evidence="1 2" key="1">
    <citation type="journal article" date="2015" name="BMC Genomics">
        <title>Gene expression during zombie ant biting behavior reflects the complexity underlying fungal parasitic behavioral manipulation.</title>
        <authorList>
            <person name="de Bekker C."/>
            <person name="Ohm R.A."/>
            <person name="Loreto R.G."/>
            <person name="Sebastian A."/>
            <person name="Albert I."/>
            <person name="Merrow M."/>
            <person name="Brachmann A."/>
            <person name="Hughes D.P."/>
        </authorList>
    </citation>
    <scope>NUCLEOTIDE SEQUENCE [LARGE SCALE GENOMIC DNA]</scope>
    <source>
        <strain evidence="1 2">SC16a</strain>
    </source>
</reference>
<organism evidence="1 2">
    <name type="scientific">Ophiocordyceps unilateralis</name>
    <name type="common">Zombie-ant fungus</name>
    <name type="synonym">Torrubia unilateralis</name>
    <dbReference type="NCBI Taxonomy" id="268505"/>
    <lineage>
        <taxon>Eukaryota</taxon>
        <taxon>Fungi</taxon>
        <taxon>Dikarya</taxon>
        <taxon>Ascomycota</taxon>
        <taxon>Pezizomycotina</taxon>
        <taxon>Sordariomycetes</taxon>
        <taxon>Hypocreomycetidae</taxon>
        <taxon>Hypocreales</taxon>
        <taxon>Ophiocordycipitaceae</taxon>
        <taxon>Ophiocordyceps</taxon>
    </lineage>
</organism>
<evidence type="ECO:0000313" key="2">
    <source>
        <dbReference type="Proteomes" id="UP000037136"/>
    </source>
</evidence>